<comment type="caution">
    <text evidence="1">The sequence shown here is derived from an EMBL/GenBank/DDBJ whole genome shotgun (WGS) entry which is preliminary data.</text>
</comment>
<gene>
    <name evidence="1" type="ORF">T4B_457</name>
</gene>
<proteinExistence type="predicted"/>
<protein>
    <submittedName>
        <fullName evidence="1">Uncharacterized protein</fullName>
    </submittedName>
</protein>
<evidence type="ECO:0000313" key="1">
    <source>
        <dbReference type="EMBL" id="KRZ34790.1"/>
    </source>
</evidence>
<dbReference type="AntiFam" id="ANF00013">
    <property type="entry name" value="tRNA translation"/>
</dbReference>
<dbReference type="EMBL" id="JYDS01000002">
    <property type="protein sequence ID" value="KRZ34790.1"/>
    <property type="molecule type" value="Genomic_DNA"/>
</dbReference>
<name>A0A0V1JIF5_TRIPS</name>
<reference evidence="1 2" key="1">
    <citation type="submission" date="2015-01" db="EMBL/GenBank/DDBJ databases">
        <title>Evolution of Trichinella species and genotypes.</title>
        <authorList>
            <person name="Korhonen P.K."/>
            <person name="Edoardo P."/>
            <person name="Giuseppe L.R."/>
            <person name="Gasser R.B."/>
        </authorList>
    </citation>
    <scope>NUCLEOTIDE SEQUENCE [LARGE SCALE GENOMIC DNA]</scope>
    <source>
        <strain evidence="1">ISS588</strain>
    </source>
</reference>
<evidence type="ECO:0000313" key="2">
    <source>
        <dbReference type="Proteomes" id="UP000054805"/>
    </source>
</evidence>
<organism evidence="1 2">
    <name type="scientific">Trichinella pseudospiralis</name>
    <name type="common">Parasitic roundworm</name>
    <dbReference type="NCBI Taxonomy" id="6337"/>
    <lineage>
        <taxon>Eukaryota</taxon>
        <taxon>Metazoa</taxon>
        <taxon>Ecdysozoa</taxon>
        <taxon>Nematoda</taxon>
        <taxon>Enoplea</taxon>
        <taxon>Dorylaimia</taxon>
        <taxon>Trichinellida</taxon>
        <taxon>Trichinellidae</taxon>
        <taxon>Trichinella</taxon>
    </lineage>
</organism>
<keyword evidence="2" id="KW-1185">Reference proteome</keyword>
<sequence>MHCRYSFESEIQLQFVVYHVTSRHMFKPNSKLSVKLKLKVMQWKNRKCSITKSRCGLMDKAPASGAGDCGFESRHRFIT</sequence>
<dbReference type="AlphaFoldDB" id="A0A0V1JIF5"/>
<accession>A0A0V1JIF5</accession>
<dbReference type="Proteomes" id="UP000054805">
    <property type="component" value="Unassembled WGS sequence"/>
</dbReference>